<keyword evidence="3" id="KW-0808">Transferase</keyword>
<keyword evidence="7" id="KW-0812">Transmembrane</keyword>
<dbReference type="PANTHER" id="PTHR11062">
    <property type="entry name" value="EXOSTOSIN HEPARAN SULFATE GLYCOSYLTRANSFERASE -RELATED"/>
    <property type="match status" value="1"/>
</dbReference>
<evidence type="ECO:0000256" key="7">
    <source>
        <dbReference type="SAM" id="Phobius"/>
    </source>
</evidence>
<evidence type="ECO:0000256" key="3">
    <source>
        <dbReference type="ARBA" id="ARBA00022676"/>
    </source>
</evidence>
<dbReference type="Proteomes" id="UP001187192">
    <property type="component" value="Unassembled WGS sequence"/>
</dbReference>
<accession>A0AA88AEW3</accession>
<name>A0AA88AEW3_FICCA</name>
<dbReference type="GO" id="GO:0016757">
    <property type="term" value="F:glycosyltransferase activity"/>
    <property type="evidence" value="ECO:0007669"/>
    <property type="project" value="UniProtKB-KW"/>
</dbReference>
<comment type="caution">
    <text evidence="9">The sequence shown here is derived from an EMBL/GenBank/DDBJ whole genome shotgun (WGS) entry which is preliminary data.</text>
</comment>
<keyword evidence="10" id="KW-1185">Reference proteome</keyword>
<dbReference type="Pfam" id="PF03016">
    <property type="entry name" value="Exostosin_GT47"/>
    <property type="match status" value="1"/>
</dbReference>
<comment type="subcellular location">
    <subcellularLocation>
        <location evidence="1">Golgi apparatus membrane</location>
        <topology evidence="1">Single-pass type II membrane protein</topology>
    </subcellularLocation>
</comment>
<feature type="compositionally biased region" description="Low complexity" evidence="6">
    <location>
        <begin position="241"/>
        <end position="254"/>
    </location>
</feature>
<keyword evidence="7" id="KW-1133">Transmembrane helix</keyword>
<dbReference type="PANTHER" id="PTHR11062:SF210">
    <property type="entry name" value="EXOSTOSIN FAMILY PROTEIN"/>
    <property type="match status" value="1"/>
</dbReference>
<evidence type="ECO:0000256" key="1">
    <source>
        <dbReference type="ARBA" id="ARBA00004323"/>
    </source>
</evidence>
<dbReference type="EMBL" id="BTGU01000034">
    <property type="protein sequence ID" value="GMN50595.1"/>
    <property type="molecule type" value="Genomic_DNA"/>
</dbReference>
<reference evidence="9" key="1">
    <citation type="submission" date="2023-07" db="EMBL/GenBank/DDBJ databases">
        <title>draft genome sequence of fig (Ficus carica).</title>
        <authorList>
            <person name="Takahashi T."/>
            <person name="Nishimura K."/>
        </authorList>
    </citation>
    <scope>NUCLEOTIDE SEQUENCE</scope>
</reference>
<evidence type="ECO:0000256" key="4">
    <source>
        <dbReference type="ARBA" id="ARBA00022968"/>
    </source>
</evidence>
<evidence type="ECO:0000256" key="2">
    <source>
        <dbReference type="ARBA" id="ARBA00010271"/>
    </source>
</evidence>
<keyword evidence="3" id="KW-0328">Glycosyltransferase</keyword>
<feature type="region of interest" description="Disordered" evidence="6">
    <location>
        <begin position="241"/>
        <end position="262"/>
    </location>
</feature>
<dbReference type="InterPro" id="IPR004263">
    <property type="entry name" value="Exostosin"/>
</dbReference>
<gene>
    <name evidence="9" type="ORF">TIFTF001_019744</name>
</gene>
<protein>
    <recommendedName>
        <fullName evidence="8">Exostosin GT47 domain-containing protein</fullName>
    </recommendedName>
</protein>
<keyword evidence="7" id="KW-0472">Membrane</keyword>
<keyword evidence="4" id="KW-0735">Signal-anchor</keyword>
<evidence type="ECO:0000256" key="6">
    <source>
        <dbReference type="SAM" id="MobiDB-lite"/>
    </source>
</evidence>
<dbReference type="InterPro" id="IPR040911">
    <property type="entry name" value="Exostosin_GT47"/>
</dbReference>
<proteinExistence type="inferred from homology"/>
<keyword evidence="5" id="KW-0333">Golgi apparatus</keyword>
<feature type="domain" description="Exostosin GT47" evidence="8">
    <location>
        <begin position="348"/>
        <end position="628"/>
    </location>
</feature>
<organism evidence="9 10">
    <name type="scientific">Ficus carica</name>
    <name type="common">Common fig</name>
    <dbReference type="NCBI Taxonomy" id="3494"/>
    <lineage>
        <taxon>Eukaryota</taxon>
        <taxon>Viridiplantae</taxon>
        <taxon>Streptophyta</taxon>
        <taxon>Embryophyta</taxon>
        <taxon>Tracheophyta</taxon>
        <taxon>Spermatophyta</taxon>
        <taxon>Magnoliopsida</taxon>
        <taxon>eudicotyledons</taxon>
        <taxon>Gunneridae</taxon>
        <taxon>Pentapetalae</taxon>
        <taxon>rosids</taxon>
        <taxon>fabids</taxon>
        <taxon>Rosales</taxon>
        <taxon>Moraceae</taxon>
        <taxon>Ficeae</taxon>
        <taxon>Ficus</taxon>
    </lineage>
</organism>
<sequence length="680" mass="78009">MESVFRFRNLSVRLKWILVVLLVAVTHLLFQSFLLPYGKALRSLLPENDVVKDVEYTVQTVHSSTKSVMVRNPLTVNASDLSDATTIVGVEKDSTDNLNDVGDLGSDTDVVGNDRFEEFSFTVEEENGLDSTSQDLLDRFVDNSFPSKDSGVKTESLALVSIRNEENSFVLNKTSKDRQGFPLDQIVEPNIVMSTENVLTENVDLRSKKSDGGIDSPFQPSPLASSAEALVNATFSTTSTSSERSSLASVSEQSSKNHSATATTVVKKMRCNMPPKSITTFQEMNQILVKHRAKSRSMRPRWSSVRDREILAVKSQIEQAPLAINDRELYAPLFRNVSMFKKSYELMERTLKVYVYKDGDKPIFHQPIMKGLYASEGWFMKLMEGNRRYVVKDPRRAHLFYMPFSSRMLEHVLYVRNSHNRTNLRQYLKEYSEKIAAKYPYWNRTGGADHFLVACHDWAPYETRHHMERCMKALCNADVTMGFKIGRDVSLPETYVRSARNPLRDLGGKPPSERHILAFYAGNLHGYLRPILLEHWKDKDPDMKIFGPMPPGVASKMNYIQHMKSSKYCICPKGYEVNSPRVVEAIFYECVPVIISDNFVPPFFEVLNWEAFSIVLAEKDISKLKDILLAIPKEKYLEMQLAVRKAQKHFLWHAKPMKYDLFHMTLHSIWYNRVFQIKPR</sequence>
<dbReference type="Gramene" id="FCD_00017111-RA">
    <property type="protein sequence ID" value="FCD_00017111-RA:cds"/>
    <property type="gene ID" value="FCD_00017111"/>
</dbReference>
<comment type="similarity">
    <text evidence="2">Belongs to the glycosyltransferase 47 family.</text>
</comment>
<evidence type="ECO:0000259" key="8">
    <source>
        <dbReference type="Pfam" id="PF03016"/>
    </source>
</evidence>
<feature type="transmembrane region" description="Helical" evidence="7">
    <location>
        <begin position="16"/>
        <end position="37"/>
    </location>
</feature>
<dbReference type="AlphaFoldDB" id="A0AA88AEW3"/>
<evidence type="ECO:0000313" key="9">
    <source>
        <dbReference type="EMBL" id="GMN50595.1"/>
    </source>
</evidence>
<evidence type="ECO:0000256" key="5">
    <source>
        <dbReference type="ARBA" id="ARBA00023034"/>
    </source>
</evidence>
<evidence type="ECO:0000313" key="10">
    <source>
        <dbReference type="Proteomes" id="UP001187192"/>
    </source>
</evidence>
<dbReference type="GO" id="GO:0000139">
    <property type="term" value="C:Golgi membrane"/>
    <property type="evidence" value="ECO:0007669"/>
    <property type="project" value="UniProtKB-SubCell"/>
</dbReference>